<dbReference type="PANTHER" id="PTHR43194">
    <property type="entry name" value="HYDROLASE ALPHA/BETA FOLD FAMILY"/>
    <property type="match status" value="1"/>
</dbReference>
<evidence type="ECO:0000259" key="1">
    <source>
        <dbReference type="Pfam" id="PF12697"/>
    </source>
</evidence>
<dbReference type="Proteomes" id="UP000199077">
    <property type="component" value="Chromosome I"/>
</dbReference>
<accession>A0A1H0KPH0</accession>
<feature type="domain" description="AB hydrolase-1" evidence="1">
    <location>
        <begin position="40"/>
        <end position="260"/>
    </location>
</feature>
<evidence type="ECO:0000313" key="2">
    <source>
        <dbReference type="EMBL" id="SDO57671.1"/>
    </source>
</evidence>
<dbReference type="InterPro" id="IPR000073">
    <property type="entry name" value="AB_hydrolase_1"/>
</dbReference>
<proteinExistence type="predicted"/>
<name>A0A1H0KPH0_9MICO</name>
<organism evidence="2 3">
    <name type="scientific">Pedococcus dokdonensis</name>
    <dbReference type="NCBI Taxonomy" id="443156"/>
    <lineage>
        <taxon>Bacteria</taxon>
        <taxon>Bacillati</taxon>
        <taxon>Actinomycetota</taxon>
        <taxon>Actinomycetes</taxon>
        <taxon>Micrococcales</taxon>
        <taxon>Intrasporangiaceae</taxon>
        <taxon>Pedococcus</taxon>
    </lineage>
</organism>
<dbReference type="Pfam" id="PF12697">
    <property type="entry name" value="Abhydrolase_6"/>
    <property type="match status" value="1"/>
</dbReference>
<dbReference type="InterPro" id="IPR050228">
    <property type="entry name" value="Carboxylesterase_BioH"/>
</dbReference>
<dbReference type="PANTHER" id="PTHR43194:SF2">
    <property type="entry name" value="PEROXISOMAL MEMBRANE PROTEIN LPX1"/>
    <property type="match status" value="1"/>
</dbReference>
<dbReference type="InterPro" id="IPR029058">
    <property type="entry name" value="AB_hydrolase_fold"/>
</dbReference>
<sequence length="277" mass="29462">MNEMAFRVASNDGTTIAYDRKGSGPAVVLVGGAQDDGAENAPLVPALAEHFTVYNYARRGRGASGFTEPYAVEREIEDLDALIAEAGGSAHLFGASSGGALALEAAAAGSAIDTIAVWEVPYAVGDDIRPRFEEYAADTRRAFDAGRDEEVLELFMRMTGASDDNIAARKAAGKQTAHWADSVALAHTLVHDSLFLNHYQVPAARLATVTQPVLVTTGGPITVPYMAGLPSDFFDRAADELADLLPHAQRETLEGPDHVVDPQIVGPLLLRFFSSEH</sequence>
<dbReference type="RefSeq" id="WP_091779992.1">
    <property type="nucleotide sequence ID" value="NZ_LT629711.1"/>
</dbReference>
<dbReference type="SUPFAM" id="SSF53474">
    <property type="entry name" value="alpha/beta-Hydrolases"/>
    <property type="match status" value="1"/>
</dbReference>
<dbReference type="EMBL" id="LT629711">
    <property type="protein sequence ID" value="SDO57671.1"/>
    <property type="molecule type" value="Genomic_DNA"/>
</dbReference>
<dbReference type="OrthoDB" id="63519at2"/>
<protein>
    <submittedName>
        <fullName evidence="2">Pimeloyl-ACP methyl ester carboxylesterase</fullName>
    </submittedName>
</protein>
<dbReference type="Gene3D" id="3.40.50.1820">
    <property type="entry name" value="alpha/beta hydrolase"/>
    <property type="match status" value="1"/>
</dbReference>
<keyword evidence="3" id="KW-1185">Reference proteome</keyword>
<reference evidence="3" key="1">
    <citation type="submission" date="2016-10" db="EMBL/GenBank/DDBJ databases">
        <authorList>
            <person name="Varghese N."/>
            <person name="Submissions S."/>
        </authorList>
    </citation>
    <scope>NUCLEOTIDE SEQUENCE [LARGE SCALE GENOMIC DNA]</scope>
    <source>
        <strain evidence="3">DSM 22329</strain>
    </source>
</reference>
<evidence type="ECO:0000313" key="3">
    <source>
        <dbReference type="Proteomes" id="UP000199077"/>
    </source>
</evidence>
<dbReference type="STRING" id="443156.SAMN04489867_0068"/>
<gene>
    <name evidence="2" type="ORF">SAMN04489867_0068</name>
</gene>
<dbReference type="AlphaFoldDB" id="A0A1H0KPH0"/>
<dbReference type="GO" id="GO:0003824">
    <property type="term" value="F:catalytic activity"/>
    <property type="evidence" value="ECO:0007669"/>
    <property type="project" value="UniProtKB-ARBA"/>
</dbReference>